<evidence type="ECO:0000313" key="4">
    <source>
        <dbReference type="Proteomes" id="UP000271889"/>
    </source>
</evidence>
<evidence type="ECO:0000313" key="3">
    <source>
        <dbReference type="EMBL" id="VDK56717.1"/>
    </source>
</evidence>
<accession>A0A3P6RCI2</accession>
<protein>
    <submittedName>
        <fullName evidence="3">Uncharacterized protein</fullName>
    </submittedName>
</protein>
<dbReference type="Proteomes" id="UP000271889">
    <property type="component" value="Unassembled WGS sequence"/>
</dbReference>
<keyword evidence="4" id="KW-1185">Reference proteome</keyword>
<dbReference type="EMBL" id="UYRV01009621">
    <property type="protein sequence ID" value="VDK56717.1"/>
    <property type="molecule type" value="Genomic_DNA"/>
</dbReference>
<feature type="region of interest" description="Disordered" evidence="2">
    <location>
        <begin position="1"/>
        <end position="37"/>
    </location>
</feature>
<dbReference type="AlphaFoldDB" id="A0A3P6RCI2"/>
<gene>
    <name evidence="3" type="ORF">CGOC_LOCUS3745</name>
</gene>
<reference evidence="3 4" key="1">
    <citation type="submission" date="2018-11" db="EMBL/GenBank/DDBJ databases">
        <authorList>
            <consortium name="Pathogen Informatics"/>
        </authorList>
    </citation>
    <scope>NUCLEOTIDE SEQUENCE [LARGE SCALE GENOMIC DNA]</scope>
</reference>
<dbReference type="OrthoDB" id="436852at2759"/>
<evidence type="ECO:0000256" key="1">
    <source>
        <dbReference type="SAM" id="Coils"/>
    </source>
</evidence>
<feature type="compositionally biased region" description="Polar residues" evidence="2">
    <location>
        <begin position="1"/>
        <end position="16"/>
    </location>
</feature>
<feature type="coiled-coil region" evidence="1">
    <location>
        <begin position="51"/>
        <end position="119"/>
    </location>
</feature>
<evidence type="ECO:0000256" key="2">
    <source>
        <dbReference type="SAM" id="MobiDB-lite"/>
    </source>
</evidence>
<name>A0A3P6RCI2_CYLGO</name>
<keyword evidence="1" id="KW-0175">Coiled coil</keyword>
<organism evidence="3 4">
    <name type="scientific">Cylicostephanus goldi</name>
    <name type="common">Nematode worm</name>
    <dbReference type="NCBI Taxonomy" id="71465"/>
    <lineage>
        <taxon>Eukaryota</taxon>
        <taxon>Metazoa</taxon>
        <taxon>Ecdysozoa</taxon>
        <taxon>Nematoda</taxon>
        <taxon>Chromadorea</taxon>
        <taxon>Rhabditida</taxon>
        <taxon>Rhabditina</taxon>
        <taxon>Rhabditomorpha</taxon>
        <taxon>Strongyloidea</taxon>
        <taxon>Strongylidae</taxon>
        <taxon>Cylicostephanus</taxon>
    </lineage>
</organism>
<sequence>MPKLETQNAAENTLTTPAAVASARNSPAPKSVPQRPVAEAETALALQSFLLAHVKEEVKKEKKQREKKGKQKEKRKLLQQEELEQLRKQEQEIQEQQRIAEAERLEKERIEQLQAEEKARLHLLELTRDTATPPMREVPEASPKSLKIVISNPHSDSASSAFSPPRKIFMICLPHFVLVLQLFIVSL</sequence>
<proteinExistence type="predicted"/>